<evidence type="ECO:0000313" key="2">
    <source>
        <dbReference type="Proteomes" id="UP000299102"/>
    </source>
</evidence>
<keyword evidence="2" id="KW-1185">Reference proteome</keyword>
<dbReference type="Proteomes" id="UP000299102">
    <property type="component" value="Unassembled WGS sequence"/>
</dbReference>
<accession>A0A4C1T6W3</accession>
<sequence length="93" mass="10513">MYGSNPKSILNHVGAWIVIFYPFMSTGDIMWSACWNSFPYVLHLEQIEGQTKMQAFEKQVVAAAHGPCNTRGVSSVLAAFWVGIEYPMERRVD</sequence>
<dbReference type="AlphaFoldDB" id="A0A4C1T6W3"/>
<gene>
    <name evidence="1" type="ORF">EVAR_4049_1</name>
</gene>
<reference evidence="1 2" key="1">
    <citation type="journal article" date="2019" name="Commun. Biol.">
        <title>The bagworm genome reveals a unique fibroin gene that provides high tensile strength.</title>
        <authorList>
            <person name="Kono N."/>
            <person name="Nakamura H."/>
            <person name="Ohtoshi R."/>
            <person name="Tomita M."/>
            <person name="Numata K."/>
            <person name="Arakawa K."/>
        </authorList>
    </citation>
    <scope>NUCLEOTIDE SEQUENCE [LARGE SCALE GENOMIC DNA]</scope>
</reference>
<protein>
    <submittedName>
        <fullName evidence="1">Uncharacterized protein</fullName>
    </submittedName>
</protein>
<proteinExistence type="predicted"/>
<dbReference type="EMBL" id="BGZK01000034">
    <property type="protein sequence ID" value="GBP09177.1"/>
    <property type="molecule type" value="Genomic_DNA"/>
</dbReference>
<evidence type="ECO:0000313" key="1">
    <source>
        <dbReference type="EMBL" id="GBP09177.1"/>
    </source>
</evidence>
<organism evidence="1 2">
    <name type="scientific">Eumeta variegata</name>
    <name type="common">Bagworm moth</name>
    <name type="synonym">Eumeta japonica</name>
    <dbReference type="NCBI Taxonomy" id="151549"/>
    <lineage>
        <taxon>Eukaryota</taxon>
        <taxon>Metazoa</taxon>
        <taxon>Ecdysozoa</taxon>
        <taxon>Arthropoda</taxon>
        <taxon>Hexapoda</taxon>
        <taxon>Insecta</taxon>
        <taxon>Pterygota</taxon>
        <taxon>Neoptera</taxon>
        <taxon>Endopterygota</taxon>
        <taxon>Lepidoptera</taxon>
        <taxon>Glossata</taxon>
        <taxon>Ditrysia</taxon>
        <taxon>Tineoidea</taxon>
        <taxon>Psychidae</taxon>
        <taxon>Oiketicinae</taxon>
        <taxon>Eumeta</taxon>
    </lineage>
</organism>
<comment type="caution">
    <text evidence="1">The sequence shown here is derived from an EMBL/GenBank/DDBJ whole genome shotgun (WGS) entry which is preliminary data.</text>
</comment>
<name>A0A4C1T6W3_EUMVA</name>